<accession>A0ACB8SKU0</accession>
<gene>
    <name evidence="1" type="ORF">BV25DRAFT_1638814</name>
</gene>
<dbReference type="EMBL" id="MU277267">
    <property type="protein sequence ID" value="KAI0056316.1"/>
    <property type="molecule type" value="Genomic_DNA"/>
</dbReference>
<feature type="non-terminal residue" evidence="1">
    <location>
        <position position="441"/>
    </location>
</feature>
<keyword evidence="2" id="KW-1185">Reference proteome</keyword>
<reference evidence="1" key="1">
    <citation type="submission" date="2021-03" db="EMBL/GenBank/DDBJ databases">
        <authorList>
            <consortium name="DOE Joint Genome Institute"/>
            <person name="Ahrendt S."/>
            <person name="Looney B.P."/>
            <person name="Miyauchi S."/>
            <person name="Morin E."/>
            <person name="Drula E."/>
            <person name="Courty P.E."/>
            <person name="Chicoki N."/>
            <person name="Fauchery L."/>
            <person name="Kohler A."/>
            <person name="Kuo A."/>
            <person name="Labutti K."/>
            <person name="Pangilinan J."/>
            <person name="Lipzen A."/>
            <person name="Riley R."/>
            <person name="Andreopoulos W."/>
            <person name="He G."/>
            <person name="Johnson J."/>
            <person name="Barry K.W."/>
            <person name="Grigoriev I.V."/>
            <person name="Nagy L."/>
            <person name="Hibbett D."/>
            <person name="Henrissat B."/>
            <person name="Matheny P.B."/>
            <person name="Labbe J."/>
            <person name="Martin F."/>
        </authorList>
    </citation>
    <scope>NUCLEOTIDE SEQUENCE</scope>
    <source>
        <strain evidence="1">HHB10654</strain>
    </source>
</reference>
<evidence type="ECO:0000313" key="2">
    <source>
        <dbReference type="Proteomes" id="UP000814140"/>
    </source>
</evidence>
<dbReference type="Proteomes" id="UP000814140">
    <property type="component" value="Unassembled WGS sequence"/>
</dbReference>
<proteinExistence type="predicted"/>
<organism evidence="1 2">
    <name type="scientific">Artomyces pyxidatus</name>
    <dbReference type="NCBI Taxonomy" id="48021"/>
    <lineage>
        <taxon>Eukaryota</taxon>
        <taxon>Fungi</taxon>
        <taxon>Dikarya</taxon>
        <taxon>Basidiomycota</taxon>
        <taxon>Agaricomycotina</taxon>
        <taxon>Agaricomycetes</taxon>
        <taxon>Russulales</taxon>
        <taxon>Auriscalpiaceae</taxon>
        <taxon>Artomyces</taxon>
    </lineage>
</organism>
<sequence>MCMPKTRTEIIEAAKKWACSSSDDEPHIFWLYAMAGEGKTSIATSVAHALHEKKVLGGSFFFSRDDANRARVDNVFATLVLQLIDHMPKFAEPAKDWVQGKKYELDSSALSQFQLLEELLQKSDIINGPIIFVLDALDECMFGQNQREILLKCLVKISHLSSSCRFFLTSRQEADIENKLSEAKSQLHPVDLRAFAKDAGETTTRDLKEYIKKELQTLPGTLENSDWPGQDYRQQLLDRTSGLFIWAFTAINFIKLGNYKEQLNLLLKKSTLQSSLYNLYRTVMDSAYPYKDSFTKEKHYILGAIILLQEPLSAASIGMLLHIHTEPEESISQTVNTAMGQLKSVLEIPQVDNLAIHILHPSFAEFLTAKEQLEEIYYINQESHHLNLAINCLQVMQELLHYNICKLRDSTKLNKEINELDQQVKEHIPVYLKYACQFWAE</sequence>
<protein>
    <submittedName>
        <fullName evidence="1">Uncharacterized protein</fullName>
    </submittedName>
</protein>
<name>A0ACB8SKU0_9AGAM</name>
<comment type="caution">
    <text evidence="1">The sequence shown here is derived from an EMBL/GenBank/DDBJ whole genome shotgun (WGS) entry which is preliminary data.</text>
</comment>
<reference evidence="1" key="2">
    <citation type="journal article" date="2022" name="New Phytol.">
        <title>Evolutionary transition to the ectomycorrhizal habit in the genomes of a hyperdiverse lineage of mushroom-forming fungi.</title>
        <authorList>
            <person name="Looney B."/>
            <person name="Miyauchi S."/>
            <person name="Morin E."/>
            <person name="Drula E."/>
            <person name="Courty P.E."/>
            <person name="Kohler A."/>
            <person name="Kuo A."/>
            <person name="LaButti K."/>
            <person name="Pangilinan J."/>
            <person name="Lipzen A."/>
            <person name="Riley R."/>
            <person name="Andreopoulos W."/>
            <person name="He G."/>
            <person name="Johnson J."/>
            <person name="Nolan M."/>
            <person name="Tritt A."/>
            <person name="Barry K.W."/>
            <person name="Grigoriev I.V."/>
            <person name="Nagy L.G."/>
            <person name="Hibbett D."/>
            <person name="Henrissat B."/>
            <person name="Matheny P.B."/>
            <person name="Labbe J."/>
            <person name="Martin F.M."/>
        </authorList>
    </citation>
    <scope>NUCLEOTIDE SEQUENCE</scope>
    <source>
        <strain evidence="1">HHB10654</strain>
    </source>
</reference>
<evidence type="ECO:0000313" key="1">
    <source>
        <dbReference type="EMBL" id="KAI0056316.1"/>
    </source>
</evidence>